<organism evidence="2 3">
    <name type="scientific">Panicum virgatum</name>
    <name type="common">Blackwell switchgrass</name>
    <dbReference type="NCBI Taxonomy" id="38727"/>
    <lineage>
        <taxon>Eukaryota</taxon>
        <taxon>Viridiplantae</taxon>
        <taxon>Streptophyta</taxon>
        <taxon>Embryophyta</taxon>
        <taxon>Tracheophyta</taxon>
        <taxon>Spermatophyta</taxon>
        <taxon>Magnoliopsida</taxon>
        <taxon>Liliopsida</taxon>
        <taxon>Poales</taxon>
        <taxon>Poaceae</taxon>
        <taxon>PACMAD clade</taxon>
        <taxon>Panicoideae</taxon>
        <taxon>Panicodae</taxon>
        <taxon>Paniceae</taxon>
        <taxon>Panicinae</taxon>
        <taxon>Panicum</taxon>
        <taxon>Panicum sect. Hiantes</taxon>
    </lineage>
</organism>
<dbReference type="EMBL" id="CM029051">
    <property type="protein sequence ID" value="KAG2564098.1"/>
    <property type="molecule type" value="Genomic_DNA"/>
</dbReference>
<comment type="caution">
    <text evidence="2">The sequence shown here is derived from an EMBL/GenBank/DDBJ whole genome shotgun (WGS) entry which is preliminary data.</text>
</comment>
<evidence type="ECO:0000256" key="1">
    <source>
        <dbReference type="SAM" id="Phobius"/>
    </source>
</evidence>
<protein>
    <submittedName>
        <fullName evidence="2">Uncharacterized protein</fullName>
    </submittedName>
</protein>
<keyword evidence="1" id="KW-1133">Transmembrane helix</keyword>
<keyword evidence="1" id="KW-0472">Membrane</keyword>
<feature type="transmembrane region" description="Helical" evidence="1">
    <location>
        <begin position="36"/>
        <end position="53"/>
    </location>
</feature>
<accession>A0A8T0PT48</accession>
<proteinExistence type="predicted"/>
<evidence type="ECO:0000313" key="2">
    <source>
        <dbReference type="EMBL" id="KAG2564098.1"/>
    </source>
</evidence>
<evidence type="ECO:0000313" key="3">
    <source>
        <dbReference type="Proteomes" id="UP000823388"/>
    </source>
</evidence>
<reference evidence="2" key="1">
    <citation type="submission" date="2020-05" db="EMBL/GenBank/DDBJ databases">
        <title>WGS assembly of Panicum virgatum.</title>
        <authorList>
            <person name="Lovell J.T."/>
            <person name="Jenkins J."/>
            <person name="Shu S."/>
            <person name="Juenger T.E."/>
            <person name="Schmutz J."/>
        </authorList>
    </citation>
    <scope>NUCLEOTIDE SEQUENCE</scope>
    <source>
        <strain evidence="2">AP13</strain>
    </source>
</reference>
<keyword evidence="1" id="KW-0812">Transmembrane</keyword>
<keyword evidence="3" id="KW-1185">Reference proteome</keyword>
<dbReference type="AlphaFoldDB" id="A0A8T0PT48"/>
<sequence>MKLDRLTDVMDRYSRLLKQVEAQLIENKKHAEAIDLTPWLVSSLVFFFLYTYMQG</sequence>
<dbReference type="Proteomes" id="UP000823388">
    <property type="component" value="Chromosome 8K"/>
</dbReference>
<name>A0A8T0PT48_PANVG</name>
<gene>
    <name evidence="2" type="ORF">PVAP13_8KG383100</name>
</gene>